<gene>
    <name evidence="3" type="primary">m755L</name>
    <name evidence="3" type="ORF">MT325_m755L</name>
</gene>
<keyword evidence="2" id="KW-0812">Transmembrane</keyword>
<name>A7IVD5_PBCVM</name>
<evidence type="ECO:0000313" key="3">
    <source>
        <dbReference type="EMBL" id="ABT14309.1"/>
    </source>
</evidence>
<dbReference type="Proteomes" id="UP000246715">
    <property type="component" value="Segment"/>
</dbReference>
<organismHost>
    <name type="scientific">Paramecium bursaria</name>
    <dbReference type="NCBI Taxonomy" id="74790"/>
</organismHost>
<reference evidence="3 4" key="1">
    <citation type="journal article" date="2007" name="Virology">
        <title>Sequence and annotation of the 314-kb MT325 and the 321-kb FR483 viruses that infect Chlorella Pbi.</title>
        <authorList>
            <person name="Fitzgerald L.A."/>
            <person name="Graves M.V."/>
            <person name="Li X."/>
            <person name="Feldblyum T."/>
            <person name="Hartigan J."/>
            <person name="Van Etten J.L."/>
        </authorList>
    </citation>
    <scope>NUCLEOTIDE SEQUENCE [LARGE SCALE GENOMIC DNA]</scope>
    <source>
        <strain evidence="3 4">MT325</strain>
    </source>
</reference>
<evidence type="ECO:0000313" key="4">
    <source>
        <dbReference type="Proteomes" id="UP000246715"/>
    </source>
</evidence>
<accession>A7IVD5</accession>
<keyword evidence="2" id="KW-1133">Transmembrane helix</keyword>
<protein>
    <submittedName>
        <fullName evidence="3">Uncharacterized protein m755L</fullName>
    </submittedName>
</protein>
<feature type="region of interest" description="Disordered" evidence="1">
    <location>
        <begin position="1"/>
        <end position="47"/>
    </location>
</feature>
<evidence type="ECO:0000256" key="2">
    <source>
        <dbReference type="SAM" id="Phobius"/>
    </source>
</evidence>
<dbReference type="EMBL" id="DQ491001">
    <property type="protein sequence ID" value="ABT14309.1"/>
    <property type="molecule type" value="Genomic_DNA"/>
</dbReference>
<proteinExistence type="predicted"/>
<sequence>MLYISVSDVSVSRSTPASPSEHVEHPESSVSRRTPASPAEQVEHPVISLSLPPKKKEATITTRRAIAMNTQLSLAMATIFLSIYVL</sequence>
<keyword evidence="2" id="KW-0472">Membrane</keyword>
<feature type="transmembrane region" description="Helical" evidence="2">
    <location>
        <begin position="65"/>
        <end position="85"/>
    </location>
</feature>
<feature type="compositionally biased region" description="Polar residues" evidence="1">
    <location>
        <begin position="7"/>
        <end position="17"/>
    </location>
</feature>
<organism evidence="3 4">
    <name type="scientific">Paramecium bursaria Chlorella virus MT325</name>
    <name type="common">PBCV-MT325</name>
    <dbReference type="NCBI Taxonomy" id="346932"/>
    <lineage>
        <taxon>Viruses</taxon>
        <taxon>Varidnaviria</taxon>
        <taxon>Bamfordvirae</taxon>
        <taxon>Nucleocytoviricota</taxon>
        <taxon>Megaviricetes</taxon>
        <taxon>Algavirales</taxon>
        <taxon>Phycodnaviridae</taxon>
        <taxon>Chlorovirus</taxon>
        <taxon>Chlorovirus conductrix</taxon>
        <taxon>Paramecium bursaria Chlorella virus A1</taxon>
    </lineage>
</organism>
<evidence type="ECO:0000256" key="1">
    <source>
        <dbReference type="SAM" id="MobiDB-lite"/>
    </source>
</evidence>